<feature type="transmembrane region" description="Helical" evidence="8">
    <location>
        <begin position="69"/>
        <end position="89"/>
    </location>
</feature>
<dbReference type="NCBIfam" id="TIGR00946">
    <property type="entry name" value="2a69"/>
    <property type="match status" value="1"/>
</dbReference>
<evidence type="ECO:0000256" key="4">
    <source>
        <dbReference type="ARBA" id="ARBA00022692"/>
    </source>
</evidence>
<dbReference type="PANTHER" id="PTHR31752:SF44">
    <property type="entry name" value="AUXIN EFFLUX CARRIER COMPONENT"/>
    <property type="match status" value="1"/>
</dbReference>
<evidence type="ECO:0000256" key="5">
    <source>
        <dbReference type="ARBA" id="ARBA00022989"/>
    </source>
</evidence>
<comment type="caution">
    <text evidence="8">Lacks conserved residue(s) required for the propagation of feature annotation.</text>
</comment>
<comment type="caution">
    <text evidence="9">The sequence shown here is derived from an EMBL/GenBank/DDBJ whole genome shotgun (WGS) entry which is preliminary data.</text>
</comment>
<proteinExistence type="inferred from homology"/>
<sequence length="439" mass="48553">MIGFSDLYNVLSAVVPLYFTMFLAYGSVKYAKIFTPDQCSGINRFVAIFAVPLLSFEFISRIDPYGMDLLFISADVVSKLLVLMVLLLWAKLSSRGSLDWVITLFCLSTLPNTLVLGIPLLKSMYGDDKEGLMIQAVVLQCIIWYTLLLFLFEYRAARILVMEKLNRSCTSTTTHDHCELERLEDKLGTPRLGEEEVIHVLVTTTPLSTSDLSDVQNCNKVAPASGRSLKPSQEDGFYEQQTETVCRDGGKEMDGEMDEKQMTKMEKVNTIPSTSSHMVKLIMKMVWYRLVRNPNSYASLLGLGWALVSCKWGIKKPLILENSVTILSNAGLGMAMFSLGLFMALQPRIIACGTRLAAYGMVARFLAGPAVMAVASLAVGLRGTILRVSIVQAALPQGIVPFVFAREYNVHPDVLSTAVIFGMIVSLPISMVYYILLGL</sequence>
<comment type="function">
    <text evidence="8">May act as a component of the auxin efflux carrier.</text>
</comment>
<evidence type="ECO:0000313" key="9">
    <source>
        <dbReference type="EMBL" id="KAG9446178.1"/>
    </source>
</evidence>
<keyword evidence="5 8" id="KW-1133">Transmembrane helix</keyword>
<dbReference type="PANTHER" id="PTHR31752">
    <property type="entry name" value="AUXIN EFFLUX CARRIER COMPONENT 1B-RELATED"/>
    <property type="match status" value="1"/>
</dbReference>
<gene>
    <name evidence="9" type="ORF">H6P81_012306</name>
</gene>
<dbReference type="EMBL" id="JAINDJ010000005">
    <property type="protein sequence ID" value="KAG9446178.1"/>
    <property type="molecule type" value="Genomic_DNA"/>
</dbReference>
<dbReference type="AlphaFoldDB" id="A0AAV7EG26"/>
<evidence type="ECO:0000256" key="6">
    <source>
        <dbReference type="ARBA" id="ARBA00023136"/>
    </source>
</evidence>
<evidence type="ECO:0000256" key="1">
    <source>
        <dbReference type="ARBA" id="ARBA00004141"/>
    </source>
</evidence>
<feature type="transmembrane region" description="Helical" evidence="8">
    <location>
        <begin position="357"/>
        <end position="379"/>
    </location>
</feature>
<dbReference type="GO" id="GO:0005783">
    <property type="term" value="C:endoplasmic reticulum"/>
    <property type="evidence" value="ECO:0007669"/>
    <property type="project" value="TreeGrafter"/>
</dbReference>
<feature type="transmembrane region" description="Helical" evidence="8">
    <location>
        <begin position="45"/>
        <end position="63"/>
    </location>
</feature>
<dbReference type="InterPro" id="IPR014024">
    <property type="entry name" value="Auxin_eff_plant"/>
</dbReference>
<feature type="transmembrane region" description="Helical" evidence="8">
    <location>
        <begin position="6"/>
        <end position="25"/>
    </location>
</feature>
<reference evidence="9 10" key="1">
    <citation type="submission" date="2021-07" db="EMBL/GenBank/DDBJ databases">
        <title>The Aristolochia fimbriata genome: insights into angiosperm evolution, floral development and chemical biosynthesis.</title>
        <authorList>
            <person name="Jiao Y."/>
        </authorList>
    </citation>
    <scope>NUCLEOTIDE SEQUENCE [LARGE SCALE GENOMIC DNA]</scope>
    <source>
        <strain evidence="9">IBCAS-2021</strain>
        <tissue evidence="9">Leaf</tissue>
    </source>
</reference>
<name>A0AAV7EG26_ARIFI</name>
<dbReference type="GO" id="GO:0005886">
    <property type="term" value="C:plasma membrane"/>
    <property type="evidence" value="ECO:0007669"/>
    <property type="project" value="TreeGrafter"/>
</dbReference>
<keyword evidence="7 8" id="KW-0927">Auxin signaling pathway</keyword>
<dbReference type="GO" id="GO:0010329">
    <property type="term" value="F:auxin efflux transmembrane transporter activity"/>
    <property type="evidence" value="ECO:0007669"/>
    <property type="project" value="TreeGrafter"/>
</dbReference>
<dbReference type="InterPro" id="IPR004776">
    <property type="entry name" value="Mem_transp_PIN-like"/>
</dbReference>
<feature type="transmembrane region" description="Helical" evidence="8">
    <location>
        <begin position="132"/>
        <end position="152"/>
    </location>
</feature>
<evidence type="ECO:0000256" key="7">
    <source>
        <dbReference type="ARBA" id="ARBA00023294"/>
    </source>
</evidence>
<organism evidence="9 10">
    <name type="scientific">Aristolochia fimbriata</name>
    <name type="common">White veined hardy Dutchman's pipe vine</name>
    <dbReference type="NCBI Taxonomy" id="158543"/>
    <lineage>
        <taxon>Eukaryota</taxon>
        <taxon>Viridiplantae</taxon>
        <taxon>Streptophyta</taxon>
        <taxon>Embryophyta</taxon>
        <taxon>Tracheophyta</taxon>
        <taxon>Spermatophyta</taxon>
        <taxon>Magnoliopsida</taxon>
        <taxon>Magnoliidae</taxon>
        <taxon>Piperales</taxon>
        <taxon>Aristolochiaceae</taxon>
        <taxon>Aristolochia</taxon>
    </lineage>
</organism>
<keyword evidence="3 8" id="KW-0813">Transport</keyword>
<keyword evidence="6 8" id="KW-0472">Membrane</keyword>
<evidence type="ECO:0000256" key="8">
    <source>
        <dbReference type="RuleBase" id="RU362108"/>
    </source>
</evidence>
<keyword evidence="4 8" id="KW-0812">Transmembrane</keyword>
<dbReference type="GO" id="GO:0009926">
    <property type="term" value="P:auxin polar transport"/>
    <property type="evidence" value="ECO:0007669"/>
    <property type="project" value="TreeGrafter"/>
</dbReference>
<feature type="transmembrane region" description="Helical" evidence="8">
    <location>
        <begin position="101"/>
        <end position="120"/>
    </location>
</feature>
<protein>
    <recommendedName>
        <fullName evidence="8">Auxin efflux carrier component</fullName>
    </recommendedName>
</protein>
<evidence type="ECO:0000256" key="2">
    <source>
        <dbReference type="ARBA" id="ARBA00009177"/>
    </source>
</evidence>
<dbReference type="InterPro" id="IPR051107">
    <property type="entry name" value="Auxin_Efflux_Carrier"/>
</dbReference>
<comment type="similarity">
    <text evidence="2 8">Belongs to the auxin efflux carrier (TC 2.A.69.1) family.</text>
</comment>
<feature type="transmembrane region" description="Helical" evidence="8">
    <location>
        <begin position="297"/>
        <end position="314"/>
    </location>
</feature>
<dbReference type="Proteomes" id="UP000825729">
    <property type="component" value="Unassembled WGS sequence"/>
</dbReference>
<keyword evidence="10" id="KW-1185">Reference proteome</keyword>
<feature type="transmembrane region" description="Helical" evidence="8">
    <location>
        <begin position="326"/>
        <end position="345"/>
    </location>
</feature>
<comment type="subcellular location">
    <subcellularLocation>
        <location evidence="1 8">Membrane</location>
        <topology evidence="1 8">Multi-pass membrane protein</topology>
    </subcellularLocation>
</comment>
<dbReference type="GO" id="GO:0009734">
    <property type="term" value="P:auxin-activated signaling pathway"/>
    <property type="evidence" value="ECO:0007669"/>
    <property type="project" value="UniProtKB-UniRule"/>
</dbReference>
<evidence type="ECO:0000256" key="3">
    <source>
        <dbReference type="ARBA" id="ARBA00022448"/>
    </source>
</evidence>
<feature type="transmembrane region" description="Helical" evidence="8">
    <location>
        <begin position="417"/>
        <end position="436"/>
    </location>
</feature>
<dbReference type="Pfam" id="PF03547">
    <property type="entry name" value="Mem_trans"/>
    <property type="match status" value="1"/>
</dbReference>
<evidence type="ECO:0000313" key="10">
    <source>
        <dbReference type="Proteomes" id="UP000825729"/>
    </source>
</evidence>
<accession>A0AAV7EG26</accession>